<evidence type="ECO:0000313" key="2">
    <source>
        <dbReference type="EMBL" id="SIT98335.1"/>
    </source>
</evidence>
<dbReference type="OrthoDB" id="6678638at2"/>
<organism evidence="2 3">
    <name type="scientific">Epilithonimonas bovis DSM 19482</name>
    <dbReference type="NCBI Taxonomy" id="1121284"/>
    <lineage>
        <taxon>Bacteria</taxon>
        <taxon>Pseudomonadati</taxon>
        <taxon>Bacteroidota</taxon>
        <taxon>Flavobacteriia</taxon>
        <taxon>Flavobacteriales</taxon>
        <taxon>Weeksellaceae</taxon>
        <taxon>Chryseobacterium group</taxon>
        <taxon>Epilithonimonas</taxon>
    </lineage>
</organism>
<accession>A0A1U7Q075</accession>
<feature type="transmembrane region" description="Helical" evidence="1">
    <location>
        <begin position="63"/>
        <end position="86"/>
    </location>
</feature>
<keyword evidence="1" id="KW-0812">Transmembrane</keyword>
<dbReference type="Proteomes" id="UP000187261">
    <property type="component" value="Unassembled WGS sequence"/>
</dbReference>
<evidence type="ECO:0000256" key="1">
    <source>
        <dbReference type="SAM" id="Phobius"/>
    </source>
</evidence>
<sequence>MQQNSTDEEIISKLEKKPNSILKVGSISFGISIFIILFLPWIVTQCSSCLSFKIDKPNEIGDTIGGIMGPSVAIIAAMLTFIAFWAQYDANIEQRKQFLLNQKSQQDDAKIQETRFLDAQNRISKEQFENKYYNLLEIHRENTREISIGDKYAGVKVFYPLVQELKCAYEILYNKYLLFDSFDSNPSNYTEEELYQLAYLIFFFGINNSNNPLFKELMSDRLFSIYEEVKEMFLLIEETDYEYLSNERRTFWIRFRYRAFIGHSSELSHYVRHLFQIVKFVDDQPTELLSDDEKYNYITNLRAQLTSHEQLFIYYNALSVLGYPWLGKSSSNSVNYLEKYCIVKSLPLPLCDFYKHPLENQVLPEYNSQGKPMFEWIEIKERLSNLN</sequence>
<dbReference type="EMBL" id="FTPU01000052">
    <property type="protein sequence ID" value="SIT98335.1"/>
    <property type="molecule type" value="Genomic_DNA"/>
</dbReference>
<evidence type="ECO:0000313" key="3">
    <source>
        <dbReference type="Proteomes" id="UP000187261"/>
    </source>
</evidence>
<gene>
    <name evidence="2" type="ORF">SAMN05660493_03077</name>
</gene>
<dbReference type="AlphaFoldDB" id="A0A1U7Q075"/>
<dbReference type="InterPro" id="IPR031709">
    <property type="entry name" value="PutAbiC"/>
</dbReference>
<feature type="transmembrane region" description="Helical" evidence="1">
    <location>
        <begin position="21"/>
        <end position="43"/>
    </location>
</feature>
<keyword evidence="3" id="KW-1185">Reference proteome</keyword>
<proteinExistence type="predicted"/>
<keyword evidence="1" id="KW-1133">Transmembrane helix</keyword>
<keyword evidence="1" id="KW-0472">Membrane</keyword>
<dbReference type="Pfam" id="PF16872">
    <property type="entry name" value="putAbiC"/>
    <property type="match status" value="1"/>
</dbReference>
<reference evidence="3" key="1">
    <citation type="submission" date="2016-10" db="EMBL/GenBank/DDBJ databases">
        <authorList>
            <person name="Varghese N."/>
            <person name="Submissions S."/>
        </authorList>
    </citation>
    <scope>NUCLEOTIDE SEQUENCE [LARGE SCALE GENOMIC DNA]</scope>
    <source>
        <strain evidence="3">DSM 19482</strain>
    </source>
</reference>
<name>A0A1U7Q075_9FLAO</name>
<dbReference type="STRING" id="1121284.SAMN05660493_03077"/>
<protein>
    <submittedName>
        <fullName evidence="2">Putative phage abortive infection protein</fullName>
    </submittedName>
</protein>
<dbReference type="RefSeq" id="WP_076784395.1">
    <property type="nucleotide sequence ID" value="NZ_FTPU01000052.1"/>
</dbReference>